<evidence type="ECO:0000259" key="5">
    <source>
        <dbReference type="Pfam" id="PF13472"/>
    </source>
</evidence>
<name>A0A931E5I9_9CORY</name>
<gene>
    <name evidence="6" type="ORF">IW254_001777</name>
</gene>
<dbReference type="CDD" id="cd01823">
    <property type="entry name" value="SEST_like"/>
    <property type="match status" value="1"/>
</dbReference>
<feature type="compositionally biased region" description="Basic and acidic residues" evidence="3">
    <location>
        <begin position="151"/>
        <end position="165"/>
    </location>
</feature>
<feature type="chain" id="PRO_5037756484" evidence="4">
    <location>
        <begin position="29"/>
        <end position="359"/>
    </location>
</feature>
<feature type="region of interest" description="Disordered" evidence="3">
    <location>
        <begin position="134"/>
        <end position="172"/>
    </location>
</feature>
<feature type="domain" description="SGNH hydrolase-type esterase" evidence="5">
    <location>
        <begin position="64"/>
        <end position="347"/>
    </location>
</feature>
<dbReference type="InterPro" id="IPR036514">
    <property type="entry name" value="SGNH_hydro_sf"/>
</dbReference>
<protein>
    <submittedName>
        <fullName evidence="6">Lysophospholipase L1-like esterase</fullName>
    </submittedName>
</protein>
<feature type="disulfide bond" evidence="2">
    <location>
        <begin position="85"/>
        <end position="114"/>
    </location>
</feature>
<dbReference type="Proteomes" id="UP000658613">
    <property type="component" value="Unassembled WGS sequence"/>
</dbReference>
<evidence type="ECO:0000313" key="6">
    <source>
        <dbReference type="EMBL" id="MBG6122808.1"/>
    </source>
</evidence>
<evidence type="ECO:0000256" key="1">
    <source>
        <dbReference type="PIRSR" id="PIRSR637460-1"/>
    </source>
</evidence>
<feature type="active site" evidence="1">
    <location>
        <position position="339"/>
    </location>
</feature>
<keyword evidence="2" id="KW-1015">Disulfide bond</keyword>
<dbReference type="RefSeq" id="WP_196825136.1">
    <property type="nucleotide sequence ID" value="NZ_CP046980.1"/>
</dbReference>
<dbReference type="Gene3D" id="3.40.50.1110">
    <property type="entry name" value="SGNH hydrolase"/>
    <property type="match status" value="1"/>
</dbReference>
<feature type="active site" description="Nucleophile" evidence="1">
    <location>
        <position position="68"/>
    </location>
</feature>
<dbReference type="AlphaFoldDB" id="A0A931E5I9"/>
<feature type="signal peptide" evidence="4">
    <location>
        <begin position="1"/>
        <end position="28"/>
    </location>
</feature>
<dbReference type="EMBL" id="JADOUE010000001">
    <property type="protein sequence ID" value="MBG6122808.1"/>
    <property type="molecule type" value="Genomic_DNA"/>
</dbReference>
<keyword evidence="7" id="KW-1185">Reference proteome</keyword>
<feature type="disulfide bond" evidence="2">
    <location>
        <begin position="270"/>
        <end position="318"/>
    </location>
</feature>
<sequence length="359" mass="38083">MNQKLSARMVAGALLVATSLGLASCESAKDVASPPERVTVESTRTVTVTADNRDVPEKFSHYVALGDSYASMGTKSGDSYGPEFCARSKDNYPNQLADLYPGINKNRGFTDATCQGATTNDVINVRNVGDRGGDVDIDALADPQAASLEPKTSDGKDEDKGRSESEDLNDADPKTIAAEIEALQPDTDLITLSIGGNDVNFGPWSRCVAGALEGKGGDDCDEGLMDDTANAVMELPQRLDKVYEEIRKRAPNATIITTGYMPLASLTDQCPLTDKLPGGTLNWAAGLTVTMNAMARDAAARHGALFVVPDNAELHSLCAPTEERWTDPTGEKTDSYPAHPTRAGQKAMAEAIVEVLNAL</sequence>
<evidence type="ECO:0000256" key="4">
    <source>
        <dbReference type="SAM" id="SignalP"/>
    </source>
</evidence>
<dbReference type="InterPro" id="IPR037460">
    <property type="entry name" value="SEST-like"/>
</dbReference>
<comment type="caution">
    <text evidence="6">The sequence shown here is derived from an EMBL/GenBank/DDBJ whole genome shotgun (WGS) entry which is preliminary data.</text>
</comment>
<dbReference type="InterPro" id="IPR013830">
    <property type="entry name" value="SGNH_hydro"/>
</dbReference>
<dbReference type="GO" id="GO:0004806">
    <property type="term" value="F:triacylglycerol lipase activity"/>
    <property type="evidence" value="ECO:0007669"/>
    <property type="project" value="TreeGrafter"/>
</dbReference>
<proteinExistence type="predicted"/>
<dbReference type="PROSITE" id="PS51257">
    <property type="entry name" value="PROKAR_LIPOPROTEIN"/>
    <property type="match status" value="1"/>
</dbReference>
<reference evidence="6" key="1">
    <citation type="submission" date="2020-11" db="EMBL/GenBank/DDBJ databases">
        <title>Sequencing the genomes of 1000 actinobacteria strains.</title>
        <authorList>
            <person name="Klenk H.-P."/>
        </authorList>
    </citation>
    <scope>NUCLEOTIDE SEQUENCE</scope>
    <source>
        <strain evidence="6">DSM 45632</strain>
    </source>
</reference>
<evidence type="ECO:0000256" key="3">
    <source>
        <dbReference type="SAM" id="MobiDB-lite"/>
    </source>
</evidence>
<organism evidence="6 7">
    <name type="scientific">Corynebacterium aquatimens</name>
    <dbReference type="NCBI Taxonomy" id="1190508"/>
    <lineage>
        <taxon>Bacteria</taxon>
        <taxon>Bacillati</taxon>
        <taxon>Actinomycetota</taxon>
        <taxon>Actinomycetes</taxon>
        <taxon>Mycobacteriales</taxon>
        <taxon>Corynebacteriaceae</taxon>
        <taxon>Corynebacterium</taxon>
    </lineage>
</organism>
<evidence type="ECO:0000256" key="2">
    <source>
        <dbReference type="PIRSR" id="PIRSR637460-2"/>
    </source>
</evidence>
<accession>A0A931E5I9</accession>
<keyword evidence="4" id="KW-0732">Signal</keyword>
<evidence type="ECO:0000313" key="7">
    <source>
        <dbReference type="Proteomes" id="UP000658613"/>
    </source>
</evidence>
<feature type="disulfide bond" evidence="2">
    <location>
        <begin position="207"/>
        <end position="220"/>
    </location>
</feature>
<dbReference type="GO" id="GO:0019433">
    <property type="term" value="P:triglyceride catabolic process"/>
    <property type="evidence" value="ECO:0007669"/>
    <property type="project" value="TreeGrafter"/>
</dbReference>
<dbReference type="PANTHER" id="PTHR37981">
    <property type="entry name" value="LIPASE 2"/>
    <property type="match status" value="1"/>
</dbReference>
<dbReference type="PANTHER" id="PTHR37981:SF1">
    <property type="entry name" value="SGNH HYDROLASE-TYPE ESTERASE DOMAIN-CONTAINING PROTEIN"/>
    <property type="match status" value="1"/>
</dbReference>
<dbReference type="Pfam" id="PF13472">
    <property type="entry name" value="Lipase_GDSL_2"/>
    <property type="match status" value="1"/>
</dbReference>
<dbReference type="SUPFAM" id="SSF52266">
    <property type="entry name" value="SGNH hydrolase"/>
    <property type="match status" value="1"/>
</dbReference>